<reference evidence="1" key="1">
    <citation type="journal article" date="2015" name="Nature">
        <title>Complex archaea that bridge the gap between prokaryotes and eukaryotes.</title>
        <authorList>
            <person name="Spang A."/>
            <person name="Saw J.H."/>
            <person name="Jorgensen S.L."/>
            <person name="Zaremba-Niedzwiedzka K."/>
            <person name="Martijn J."/>
            <person name="Lind A.E."/>
            <person name="van Eijk R."/>
            <person name="Schleper C."/>
            <person name="Guy L."/>
            <person name="Ettema T.J."/>
        </authorList>
    </citation>
    <scope>NUCLEOTIDE SEQUENCE</scope>
</reference>
<name>A0A0F8ZNV7_9ZZZZ</name>
<protein>
    <submittedName>
        <fullName evidence="1">Uncharacterized protein</fullName>
    </submittedName>
</protein>
<evidence type="ECO:0000313" key="1">
    <source>
        <dbReference type="EMBL" id="KKK61601.1"/>
    </source>
</evidence>
<gene>
    <name evidence="1" type="ORF">LCGC14_3012690</name>
</gene>
<comment type="caution">
    <text evidence="1">The sequence shown here is derived from an EMBL/GenBank/DDBJ whole genome shotgun (WGS) entry which is preliminary data.</text>
</comment>
<feature type="non-terminal residue" evidence="1">
    <location>
        <position position="56"/>
    </location>
</feature>
<dbReference type="AlphaFoldDB" id="A0A0F8ZNV7"/>
<sequence length="56" mass="6347">MGFHTHGLVSVSRILHKSDFITKETHCNVENHTISAFSSNYHRILAVYDVSADGFR</sequence>
<dbReference type="EMBL" id="LAZR01062397">
    <property type="protein sequence ID" value="KKK61601.1"/>
    <property type="molecule type" value="Genomic_DNA"/>
</dbReference>
<accession>A0A0F8ZNV7</accession>
<organism evidence="1">
    <name type="scientific">marine sediment metagenome</name>
    <dbReference type="NCBI Taxonomy" id="412755"/>
    <lineage>
        <taxon>unclassified sequences</taxon>
        <taxon>metagenomes</taxon>
        <taxon>ecological metagenomes</taxon>
    </lineage>
</organism>
<proteinExistence type="predicted"/>